<organism evidence="12 13">
    <name type="scientific">Pasteurella multocida</name>
    <dbReference type="NCBI Taxonomy" id="747"/>
    <lineage>
        <taxon>Bacteria</taxon>
        <taxon>Pseudomonadati</taxon>
        <taxon>Pseudomonadota</taxon>
        <taxon>Gammaproteobacteria</taxon>
        <taxon>Pasteurellales</taxon>
        <taxon>Pasteurellaceae</taxon>
        <taxon>Pasteurella</taxon>
    </lineage>
</organism>
<keyword evidence="6 9" id="KW-1133">Transmembrane helix</keyword>
<reference evidence="12 13" key="1">
    <citation type="journal article" date="2018" name="Front. Microbiol.">
        <title>Genetic and Phylogenetic Characteristics of Pasteurella multocida Isolates From Different Host Species.</title>
        <authorList>
            <person name="Peng Z."/>
            <person name="Liang W."/>
            <person name="Wang F."/>
            <person name="Xu Z."/>
            <person name="Xie Z."/>
            <person name="Lian Z."/>
            <person name="Hua L."/>
            <person name="Zhou R."/>
            <person name="Chen H."/>
            <person name="Wu B."/>
        </authorList>
    </citation>
    <scope>NUCLEOTIDE SEQUENCE [LARGE SCALE GENOMIC DNA]</scope>
    <source>
        <strain evidence="12 13">HNA06</strain>
    </source>
</reference>
<accession>A0A379BGS0</accession>
<keyword evidence="2 9" id="KW-0813">Transport</keyword>
<dbReference type="OMA" id="LVWYDEV"/>
<name>A0A379BGS0_PASMD</name>
<dbReference type="PANTHER" id="PTHR35011:SF2">
    <property type="entry name" value="2,3-DIKETO-L-GULONATE TRAP TRANSPORTER SMALL PERMEASE PROTEIN YIAM"/>
    <property type="match status" value="1"/>
</dbReference>
<evidence type="ECO:0000256" key="4">
    <source>
        <dbReference type="ARBA" id="ARBA00022519"/>
    </source>
</evidence>
<keyword evidence="3" id="KW-1003">Cell membrane</keyword>
<keyword evidence="5 9" id="KW-0812">Transmembrane</keyword>
<dbReference type="GO" id="GO:0005886">
    <property type="term" value="C:plasma membrane"/>
    <property type="evidence" value="ECO:0007669"/>
    <property type="project" value="UniProtKB-SubCell"/>
</dbReference>
<feature type="domain" description="Tripartite ATP-independent periplasmic transporters DctQ component" evidence="10">
    <location>
        <begin position="23"/>
        <end position="147"/>
    </location>
</feature>
<evidence type="ECO:0000256" key="6">
    <source>
        <dbReference type="ARBA" id="ARBA00022989"/>
    </source>
</evidence>
<dbReference type="EMBL" id="PPVL01000010">
    <property type="protein sequence ID" value="NNI79726.1"/>
    <property type="molecule type" value="Genomic_DNA"/>
</dbReference>
<evidence type="ECO:0000259" key="10">
    <source>
        <dbReference type="Pfam" id="PF04290"/>
    </source>
</evidence>
<feature type="transmembrane region" description="Helical" evidence="9">
    <location>
        <begin position="46"/>
        <end position="64"/>
    </location>
</feature>
<protein>
    <recommendedName>
        <fullName evidence="9">TRAP transporter small permease protein</fullName>
    </recommendedName>
</protein>
<evidence type="ECO:0000256" key="7">
    <source>
        <dbReference type="ARBA" id="ARBA00023136"/>
    </source>
</evidence>
<comment type="subcellular location">
    <subcellularLocation>
        <location evidence="1 9">Cell inner membrane</location>
        <topology evidence="1 9">Multi-pass membrane protein</topology>
    </subcellularLocation>
</comment>
<evidence type="ECO:0000256" key="2">
    <source>
        <dbReference type="ARBA" id="ARBA00022448"/>
    </source>
</evidence>
<evidence type="ECO:0000313" key="11">
    <source>
        <dbReference type="EMBL" id="MDT3452817.1"/>
    </source>
</evidence>
<evidence type="ECO:0000256" key="9">
    <source>
        <dbReference type="RuleBase" id="RU369079"/>
    </source>
</evidence>
<evidence type="ECO:0000313" key="12">
    <source>
        <dbReference type="EMBL" id="NNI79726.1"/>
    </source>
</evidence>
<dbReference type="Proteomes" id="UP001182304">
    <property type="component" value="Unassembled WGS sequence"/>
</dbReference>
<dbReference type="GO" id="GO:0022857">
    <property type="term" value="F:transmembrane transporter activity"/>
    <property type="evidence" value="ECO:0007669"/>
    <property type="project" value="UniProtKB-UniRule"/>
</dbReference>
<dbReference type="GO" id="GO:0015740">
    <property type="term" value="P:C4-dicarboxylate transport"/>
    <property type="evidence" value="ECO:0007669"/>
    <property type="project" value="TreeGrafter"/>
</dbReference>
<evidence type="ECO:0000256" key="5">
    <source>
        <dbReference type="ARBA" id="ARBA00022692"/>
    </source>
</evidence>
<evidence type="ECO:0000256" key="1">
    <source>
        <dbReference type="ARBA" id="ARBA00004429"/>
    </source>
</evidence>
<dbReference type="RefSeq" id="WP_005724517.1">
    <property type="nucleotide sequence ID" value="NZ_AP025519.1"/>
</dbReference>
<gene>
    <name evidence="12" type="ORF">C2800_09895</name>
    <name evidence="11" type="ORF">NQF69_08545</name>
</gene>
<comment type="subunit">
    <text evidence="9">The complex comprises the extracytoplasmic solute receptor protein and the two transmembrane proteins.</text>
</comment>
<evidence type="ECO:0000313" key="13">
    <source>
        <dbReference type="Proteomes" id="UP000540079"/>
    </source>
</evidence>
<evidence type="ECO:0000256" key="8">
    <source>
        <dbReference type="ARBA" id="ARBA00038436"/>
    </source>
</evidence>
<proteinExistence type="inferred from homology"/>
<feature type="transmembrane region" description="Helical" evidence="9">
    <location>
        <begin position="12"/>
        <end position="34"/>
    </location>
</feature>
<dbReference type="Pfam" id="PF04290">
    <property type="entry name" value="DctQ"/>
    <property type="match status" value="1"/>
</dbReference>
<feature type="transmembrane region" description="Helical" evidence="9">
    <location>
        <begin position="85"/>
        <end position="110"/>
    </location>
</feature>
<comment type="function">
    <text evidence="9">Part of the tripartite ATP-independent periplasmic (TRAP) transport system.</text>
</comment>
<reference evidence="11" key="2">
    <citation type="submission" date="2022-07" db="EMBL/GenBank/DDBJ databases">
        <title>Sequence of Pasteurella multocoda 17BRD-035.</title>
        <authorList>
            <person name="Roy Chowdhury P."/>
            <person name="Alhamami T."/>
            <person name="Trott D.J."/>
            <person name="Djordvevic S.P."/>
        </authorList>
    </citation>
    <scope>NUCLEOTIDE SEQUENCE</scope>
    <source>
        <strain evidence="11">17BRD-035</strain>
    </source>
</reference>
<dbReference type="Proteomes" id="UP000540079">
    <property type="component" value="Unassembled WGS sequence"/>
</dbReference>
<dbReference type="InterPro" id="IPR007387">
    <property type="entry name" value="TRAP_DctQ"/>
</dbReference>
<dbReference type="KEGG" id="pmul:DR93_710"/>
<dbReference type="GeneID" id="77206573"/>
<keyword evidence="4 9" id="KW-0997">Cell inner membrane</keyword>
<comment type="caution">
    <text evidence="12">The sequence shown here is derived from an EMBL/GenBank/DDBJ whole genome shotgun (WGS) entry which is preliminary data.</text>
</comment>
<evidence type="ECO:0000256" key="3">
    <source>
        <dbReference type="ARBA" id="ARBA00022475"/>
    </source>
</evidence>
<dbReference type="InterPro" id="IPR055348">
    <property type="entry name" value="DctQ"/>
</dbReference>
<comment type="similarity">
    <text evidence="8 9">Belongs to the TRAP transporter small permease family.</text>
</comment>
<dbReference type="AlphaFoldDB" id="A0A379BGS0"/>
<dbReference type="PANTHER" id="PTHR35011">
    <property type="entry name" value="2,3-DIKETO-L-GULONATE TRAP TRANSPORTER SMALL PERMEASE PROTEIN YIAM"/>
    <property type="match status" value="1"/>
</dbReference>
<sequence length="186" mass="20721">MDALFNLTKRILTLISVLILSALAIIIIISIFTRFLGKSLYWYDEISAILLAWLTFYGAALSALNRCHMGFGNFIASLPLTTRKVLFCITEVLIISFFILLTWAGFYVLSIFGDETLTSLDFIPLSVAQSALPIGCVLFIIAELLSIPKAFNSLSKGKTQDDEEIEQALRDVDSNEGMKIAREKLQ</sequence>
<dbReference type="EMBL" id="JANIEN010000009">
    <property type="protein sequence ID" value="MDT3452817.1"/>
    <property type="molecule type" value="Genomic_DNA"/>
</dbReference>
<feature type="transmembrane region" description="Helical" evidence="9">
    <location>
        <begin position="122"/>
        <end position="145"/>
    </location>
</feature>
<keyword evidence="7 9" id="KW-0472">Membrane</keyword>